<dbReference type="EMBL" id="CVRI01000002">
    <property type="protein sequence ID" value="CRK86894.1"/>
    <property type="molecule type" value="Genomic_DNA"/>
</dbReference>
<feature type="region of interest" description="Disordered" evidence="7">
    <location>
        <begin position="1"/>
        <end position="38"/>
    </location>
</feature>
<evidence type="ECO:0000256" key="5">
    <source>
        <dbReference type="ARBA" id="ARBA00023163"/>
    </source>
</evidence>
<comment type="subcellular location">
    <subcellularLocation>
        <location evidence="1">Nucleus</location>
    </subcellularLocation>
</comment>
<evidence type="ECO:0000256" key="2">
    <source>
        <dbReference type="ARBA" id="ARBA00005713"/>
    </source>
</evidence>
<gene>
    <name evidence="9" type="ORF">CLUMA_CG000717</name>
</gene>
<reference evidence="9 10" key="1">
    <citation type="submission" date="2015-04" db="EMBL/GenBank/DDBJ databases">
        <authorList>
            <person name="Syromyatnikov M.Y."/>
            <person name="Popov V.N."/>
        </authorList>
    </citation>
    <scope>NUCLEOTIDE SEQUENCE [LARGE SCALE GENOMIC DNA]</scope>
</reference>
<evidence type="ECO:0000256" key="6">
    <source>
        <dbReference type="ARBA" id="ARBA00023242"/>
    </source>
</evidence>
<organism evidence="9 10">
    <name type="scientific">Clunio marinus</name>
    <dbReference type="NCBI Taxonomy" id="568069"/>
    <lineage>
        <taxon>Eukaryota</taxon>
        <taxon>Metazoa</taxon>
        <taxon>Ecdysozoa</taxon>
        <taxon>Arthropoda</taxon>
        <taxon>Hexapoda</taxon>
        <taxon>Insecta</taxon>
        <taxon>Pterygota</taxon>
        <taxon>Neoptera</taxon>
        <taxon>Endopterygota</taxon>
        <taxon>Diptera</taxon>
        <taxon>Nematocera</taxon>
        <taxon>Chironomoidea</taxon>
        <taxon>Chironomidae</taxon>
        <taxon>Clunio</taxon>
    </lineage>
</organism>
<evidence type="ECO:0000259" key="8">
    <source>
        <dbReference type="Pfam" id="PF10491"/>
    </source>
</evidence>
<sequence>MNTLTTTETMEIVDEGAMSDTSSDLDSRASSPDPDYQEGNLLTEAMENEVTAQLVAAGVVGVAAAAAITSSKKRKRPHSFETNPSIRKRQQNRLLRKLRQTIFEYATRVGQQAVVLVATPGKPNNIYKVFGAKPLEDVIKNLRNMVMDELETALAQQAPPKVQDDPSLFELPPLIIDGIPTPVEKMTQAQLRAFIPLMLKYSTGRGKPGWGRDSTRPEWWPKELPWANVRMDARTEEEKQKISWTHALRKIVINCYKYHGREDLLPAFSEEDEKANAIATANANYQTVLQTNGDGTFSLIQVDPSTLTNNPSIITLPDGTTAQVQGVATLHTQSDGTTVHTVQMDGQSENMQVDLSEALAQDGQLIITNEDGNVFPVGISGMITLPVTAQMYHSLVQQQIPNNDNTVCVTPMQVQNFISNNTLCGSIANSNLNSPATSSSTTYLMSANRNVINLPIQSSPVMKSMEKNFYLPQQQKNRTIIKKSYLKKKLINLAMAKPKKIVASSSSQTDFIVCKQTTSSGSSNNNNSTNVRDKNQKKVSNNLSKVERPEPSQNKDNSLIDDSDGVKMKEEQQEKIEEAAVDAE</sequence>
<evidence type="ECO:0000313" key="9">
    <source>
        <dbReference type="EMBL" id="CRK86894.1"/>
    </source>
</evidence>
<dbReference type="GO" id="GO:0006357">
    <property type="term" value="P:regulation of transcription by RNA polymerase II"/>
    <property type="evidence" value="ECO:0007669"/>
    <property type="project" value="InterPro"/>
</dbReference>
<keyword evidence="6" id="KW-0539">Nucleus</keyword>
<dbReference type="GO" id="GO:0003677">
    <property type="term" value="F:DNA binding"/>
    <property type="evidence" value="ECO:0007669"/>
    <property type="project" value="UniProtKB-KW"/>
</dbReference>
<feature type="compositionally biased region" description="Basic and acidic residues" evidence="7">
    <location>
        <begin position="564"/>
        <end position="578"/>
    </location>
</feature>
<dbReference type="GO" id="GO:0005634">
    <property type="term" value="C:nucleus"/>
    <property type="evidence" value="ECO:0007669"/>
    <property type="project" value="UniProtKB-SubCell"/>
</dbReference>
<evidence type="ECO:0000313" key="10">
    <source>
        <dbReference type="Proteomes" id="UP000183832"/>
    </source>
</evidence>
<accession>A0A1J1HKA6</accession>
<keyword evidence="5" id="KW-0804">Transcription</keyword>
<dbReference type="GO" id="GO:0003700">
    <property type="term" value="F:DNA-binding transcription factor activity"/>
    <property type="evidence" value="ECO:0007669"/>
    <property type="project" value="InterPro"/>
</dbReference>
<name>A0A1J1HKA6_9DIPT</name>
<keyword evidence="10" id="KW-1185">Reference proteome</keyword>
<evidence type="ECO:0000256" key="1">
    <source>
        <dbReference type="ARBA" id="ARBA00004123"/>
    </source>
</evidence>
<dbReference type="Pfam" id="PF10491">
    <property type="entry name" value="Nrf1_DNA-bind"/>
    <property type="match status" value="1"/>
</dbReference>
<dbReference type="PANTHER" id="PTHR20338">
    <property type="entry name" value="NUCLEAR RESPIRATORY FACTOR 1"/>
    <property type="match status" value="1"/>
</dbReference>
<dbReference type="InterPro" id="IPR039142">
    <property type="entry name" value="NRF1/Ewg"/>
</dbReference>
<dbReference type="InterPro" id="IPR019525">
    <property type="entry name" value="Nrf1_NLS/DNA-bd_dimer"/>
</dbReference>
<feature type="compositionally biased region" description="Low complexity" evidence="7">
    <location>
        <begin position="517"/>
        <end position="530"/>
    </location>
</feature>
<feature type="compositionally biased region" description="Polar residues" evidence="7">
    <location>
        <begin position="19"/>
        <end position="30"/>
    </location>
</feature>
<dbReference type="AlphaFoldDB" id="A0A1J1HKA6"/>
<protein>
    <submittedName>
        <fullName evidence="9">CLUMA_CG000717, isoform B</fullName>
    </submittedName>
</protein>
<keyword evidence="4" id="KW-0238">DNA-binding</keyword>
<keyword evidence="3" id="KW-0805">Transcription regulation</keyword>
<feature type="region of interest" description="Disordered" evidence="7">
    <location>
        <begin position="517"/>
        <end position="584"/>
    </location>
</feature>
<comment type="similarity">
    <text evidence="2">Belongs to the NRF1/Ewg family.</text>
</comment>
<evidence type="ECO:0000256" key="4">
    <source>
        <dbReference type="ARBA" id="ARBA00023125"/>
    </source>
</evidence>
<feature type="domain" description="Nuclear respiratory factor 1 NLS/DNA-binding dimerisation" evidence="8">
    <location>
        <begin position="58"/>
        <end position="268"/>
    </location>
</feature>
<dbReference type="Proteomes" id="UP000183832">
    <property type="component" value="Unassembled WGS sequence"/>
</dbReference>
<evidence type="ECO:0000256" key="7">
    <source>
        <dbReference type="SAM" id="MobiDB-lite"/>
    </source>
</evidence>
<evidence type="ECO:0000256" key="3">
    <source>
        <dbReference type="ARBA" id="ARBA00023015"/>
    </source>
</evidence>
<dbReference type="OrthoDB" id="10031051at2759"/>
<dbReference type="STRING" id="568069.A0A1J1HKA6"/>
<proteinExistence type="inferred from homology"/>